<dbReference type="CDD" id="cd07385">
    <property type="entry name" value="MPP_YkuE_C"/>
    <property type="match status" value="1"/>
</dbReference>
<dbReference type="InterPro" id="IPR051158">
    <property type="entry name" value="Metallophosphoesterase_sf"/>
</dbReference>
<dbReference type="InterPro" id="IPR029052">
    <property type="entry name" value="Metallo-depent_PP-like"/>
</dbReference>
<dbReference type="PANTHER" id="PTHR31302:SF0">
    <property type="entry name" value="TRANSMEMBRANE PROTEIN WITH METALLOPHOSPHOESTERASE DOMAIN"/>
    <property type="match status" value="1"/>
</dbReference>
<keyword evidence="1" id="KW-0812">Transmembrane</keyword>
<evidence type="ECO:0000259" key="2">
    <source>
        <dbReference type="Pfam" id="PF00149"/>
    </source>
</evidence>
<feature type="transmembrane region" description="Helical" evidence="1">
    <location>
        <begin position="78"/>
        <end position="104"/>
    </location>
</feature>
<evidence type="ECO:0000256" key="1">
    <source>
        <dbReference type="SAM" id="Phobius"/>
    </source>
</evidence>
<dbReference type="EMBL" id="MU826827">
    <property type="protein sequence ID" value="KAJ7374649.1"/>
    <property type="molecule type" value="Genomic_DNA"/>
</dbReference>
<feature type="transmembrane region" description="Helical" evidence="1">
    <location>
        <begin position="116"/>
        <end position="139"/>
    </location>
</feature>
<feature type="transmembrane region" description="Helical" evidence="1">
    <location>
        <begin position="6"/>
        <end position="29"/>
    </location>
</feature>
<reference evidence="3" key="1">
    <citation type="submission" date="2023-01" db="EMBL/GenBank/DDBJ databases">
        <title>Genome assembly of the deep-sea coral Lophelia pertusa.</title>
        <authorList>
            <person name="Herrera S."/>
            <person name="Cordes E."/>
        </authorList>
    </citation>
    <scope>NUCLEOTIDE SEQUENCE</scope>
    <source>
        <strain evidence="3">USNM1676648</strain>
        <tissue evidence="3">Polyp</tissue>
    </source>
</reference>
<dbReference type="InterPro" id="IPR004843">
    <property type="entry name" value="Calcineurin-like_PHP"/>
</dbReference>
<evidence type="ECO:0000313" key="3">
    <source>
        <dbReference type="EMBL" id="KAJ7374649.1"/>
    </source>
</evidence>
<keyword evidence="1" id="KW-1133">Transmembrane helix</keyword>
<dbReference type="SUPFAM" id="SSF56300">
    <property type="entry name" value="Metallo-dependent phosphatases"/>
    <property type="match status" value="1"/>
</dbReference>
<protein>
    <recommendedName>
        <fullName evidence="2">Calcineurin-like phosphoesterase domain-containing protein</fullName>
    </recommendedName>
</protein>
<accession>A0A9W9Z784</accession>
<evidence type="ECO:0000313" key="4">
    <source>
        <dbReference type="Proteomes" id="UP001163046"/>
    </source>
</evidence>
<feature type="domain" description="Calcineurin-like phosphoesterase" evidence="2">
    <location>
        <begin position="196"/>
        <end position="370"/>
    </location>
</feature>
<comment type="caution">
    <text evidence="3">The sequence shown here is derived from an EMBL/GenBank/DDBJ whole genome shotgun (WGS) entry which is preliminary data.</text>
</comment>
<keyword evidence="4" id="KW-1185">Reference proteome</keyword>
<dbReference type="Pfam" id="PF00149">
    <property type="entry name" value="Metallophos"/>
    <property type="match status" value="1"/>
</dbReference>
<feature type="transmembrane region" description="Helical" evidence="1">
    <location>
        <begin position="36"/>
        <end position="58"/>
    </location>
</feature>
<dbReference type="AlphaFoldDB" id="A0A9W9Z784"/>
<dbReference type="Proteomes" id="UP001163046">
    <property type="component" value="Unassembled WGS sequence"/>
</dbReference>
<dbReference type="PANTHER" id="PTHR31302">
    <property type="entry name" value="TRANSMEMBRANE PROTEIN WITH METALLOPHOSPHOESTERASE DOMAIN-RELATED"/>
    <property type="match status" value="1"/>
</dbReference>
<organism evidence="3 4">
    <name type="scientific">Desmophyllum pertusum</name>
    <dbReference type="NCBI Taxonomy" id="174260"/>
    <lineage>
        <taxon>Eukaryota</taxon>
        <taxon>Metazoa</taxon>
        <taxon>Cnidaria</taxon>
        <taxon>Anthozoa</taxon>
        <taxon>Hexacorallia</taxon>
        <taxon>Scleractinia</taxon>
        <taxon>Caryophylliina</taxon>
        <taxon>Caryophylliidae</taxon>
        <taxon>Desmophyllum</taxon>
    </lineage>
</organism>
<keyword evidence="1" id="KW-0472">Membrane</keyword>
<dbReference type="Gene3D" id="3.60.21.10">
    <property type="match status" value="1"/>
</dbReference>
<proteinExistence type="predicted"/>
<dbReference type="OrthoDB" id="783096at2759"/>
<sequence length="430" mass="47992">MADMRMYRAFGGIGALLATTFAGTILLDLKPQRKIILFRIQVFLLFFMVMCALSRFVWINLTVLLPSRRSNSKMLLVVHWSMYIVLASFVGLAFFSMLIGRFFIGFEPYFISRLAFTCLGLLILIFFNLCVLNALFAILRLCSFTLPNADKWKTVIATTVSVLLCIQGLTTASKGPTIVGVTVPLAKLPRSLDGTTIVQLSDIHLGPMVGSADLDRVVNTVSVMKPDIIVITGDLVDSTVANLKQAILPLKKLKSKYGSFFVTGNHEYHTGDADAWLQELKQLGIQPLHNSYVLISNKDNPEDKIYLAGVDDIQADTMNYENHGMKLSQALEGRQSKFPTVLLAHQPRAAQQALDQYQDIDLILSGHTHGGQFFPMHIPVYFYNRPFFAGLYKQKETFVYVSSGTYFYSVPLRIGSTSEITILTLTSTKK</sequence>
<gene>
    <name evidence="3" type="ORF">OS493_004989</name>
</gene>
<dbReference type="GO" id="GO:0016787">
    <property type="term" value="F:hydrolase activity"/>
    <property type="evidence" value="ECO:0007669"/>
    <property type="project" value="InterPro"/>
</dbReference>
<name>A0A9W9Z784_9CNID</name>